<dbReference type="EMBL" id="MKGI01000073">
    <property type="protein sequence ID" value="OEL10750.1"/>
    <property type="molecule type" value="Genomic_DNA"/>
</dbReference>
<sequence>MMILIKLLAIKNTFVYLSDVAKSAPLLLPHRFGGLHPQMLLVATRTSHICEFAKSQERK</sequence>
<proteinExistence type="predicted"/>
<dbReference type="STRING" id="237258.SAMN04489756_1362"/>
<keyword evidence="2" id="KW-1185">Reference proteome</keyword>
<gene>
    <name evidence="1" type="ORF">BHF72_0123</name>
</gene>
<protein>
    <submittedName>
        <fullName evidence="1">Uncharacterized protein</fullName>
    </submittedName>
</protein>
<dbReference type="Proteomes" id="UP000095601">
    <property type="component" value="Unassembled WGS sequence"/>
</dbReference>
<evidence type="ECO:0000313" key="1">
    <source>
        <dbReference type="EMBL" id="OEL10750.1"/>
    </source>
</evidence>
<dbReference type="AlphaFoldDB" id="A0A1E5UD08"/>
<comment type="caution">
    <text evidence="1">The sequence shown here is derived from an EMBL/GenBank/DDBJ whole genome shotgun (WGS) entry which is preliminary data.</text>
</comment>
<reference evidence="1 2" key="1">
    <citation type="submission" date="2016-09" db="EMBL/GenBank/DDBJ databases">
        <authorList>
            <person name="Capua I."/>
            <person name="De Benedictis P."/>
            <person name="Joannis T."/>
            <person name="Lombin L.H."/>
            <person name="Cattoli G."/>
        </authorList>
    </citation>
    <scope>NUCLEOTIDE SEQUENCE [LARGE SCALE GENOMIC DNA]</scope>
    <source>
        <strain evidence="1 2">NRS-1</strain>
    </source>
</reference>
<accession>A0A1E5UD08</accession>
<name>A0A1E5UD08_9FLAO</name>
<organism evidence="1 2">
    <name type="scientific">Cloacibacterium normanense</name>
    <dbReference type="NCBI Taxonomy" id="237258"/>
    <lineage>
        <taxon>Bacteria</taxon>
        <taxon>Pseudomonadati</taxon>
        <taxon>Bacteroidota</taxon>
        <taxon>Flavobacteriia</taxon>
        <taxon>Flavobacteriales</taxon>
        <taxon>Weeksellaceae</taxon>
    </lineage>
</organism>
<evidence type="ECO:0000313" key="2">
    <source>
        <dbReference type="Proteomes" id="UP000095601"/>
    </source>
</evidence>